<dbReference type="OrthoDB" id="9798386at2"/>
<dbReference type="GO" id="GO:0004252">
    <property type="term" value="F:serine-type endopeptidase activity"/>
    <property type="evidence" value="ECO:0007669"/>
    <property type="project" value="UniProtKB-UniRule"/>
</dbReference>
<evidence type="ECO:0000256" key="3">
    <source>
        <dbReference type="ARBA" id="ARBA00022525"/>
    </source>
</evidence>
<dbReference type="AlphaFoldDB" id="D1CEC3"/>
<dbReference type="PANTHER" id="PTHR43806">
    <property type="entry name" value="PEPTIDASE S8"/>
    <property type="match status" value="1"/>
</dbReference>
<evidence type="ECO:0000313" key="12">
    <source>
        <dbReference type="Proteomes" id="UP000000323"/>
    </source>
</evidence>
<dbReference type="eggNOG" id="COG1404">
    <property type="taxonomic scope" value="Bacteria"/>
</dbReference>
<dbReference type="PROSITE" id="PS00137">
    <property type="entry name" value="SUBTILASE_HIS"/>
    <property type="match status" value="1"/>
</dbReference>
<dbReference type="SUPFAM" id="SSF49464">
    <property type="entry name" value="Carboxypeptidase regulatory domain-like"/>
    <property type="match status" value="1"/>
</dbReference>
<dbReference type="SUPFAM" id="SSF52743">
    <property type="entry name" value="Subtilisin-like"/>
    <property type="match status" value="1"/>
</dbReference>
<keyword evidence="4 7" id="KW-0645">Protease</keyword>
<keyword evidence="6 7" id="KW-0720">Serine protease</keyword>
<keyword evidence="5 7" id="KW-0378">Hydrolase</keyword>
<organism evidence="11 12">
    <name type="scientific">Thermobaculum terrenum (strain ATCC BAA-798 / CCMEE 7001 / YNP1)</name>
    <dbReference type="NCBI Taxonomy" id="525904"/>
    <lineage>
        <taxon>Bacteria</taxon>
        <taxon>Bacillati</taxon>
        <taxon>Chloroflexota</taxon>
        <taxon>Chloroflexia</taxon>
        <taxon>Candidatus Thermobaculales</taxon>
        <taxon>Candidatus Thermobaculaceae</taxon>
        <taxon>Thermobaculum</taxon>
    </lineage>
</organism>
<dbReference type="InterPro" id="IPR054399">
    <property type="entry name" value="Fervidolysin-like_N_prodom"/>
</dbReference>
<dbReference type="SUPFAM" id="SSF49452">
    <property type="entry name" value="Starch-binding domain-like"/>
    <property type="match status" value="1"/>
</dbReference>
<dbReference type="InterPro" id="IPR023828">
    <property type="entry name" value="Peptidase_S8_Ser-AS"/>
</dbReference>
<dbReference type="GO" id="GO:0006508">
    <property type="term" value="P:proteolysis"/>
    <property type="evidence" value="ECO:0007669"/>
    <property type="project" value="UniProtKB-KW"/>
</dbReference>
<keyword evidence="12" id="KW-1185">Reference proteome</keyword>
<dbReference type="InterPro" id="IPR023827">
    <property type="entry name" value="Peptidase_S8_Asp-AS"/>
</dbReference>
<feature type="active site" description="Charge relay system" evidence="7">
    <location>
        <position position="349"/>
    </location>
</feature>
<dbReference type="GO" id="GO:0030246">
    <property type="term" value="F:carbohydrate binding"/>
    <property type="evidence" value="ECO:0007669"/>
    <property type="project" value="InterPro"/>
</dbReference>
<evidence type="ECO:0000256" key="2">
    <source>
        <dbReference type="ARBA" id="ARBA00011073"/>
    </source>
</evidence>
<dbReference type="Pfam" id="PF22148">
    <property type="entry name" value="Fervidolysin_NPro-like"/>
    <property type="match status" value="1"/>
</dbReference>
<dbReference type="PRINTS" id="PR00723">
    <property type="entry name" value="SUBTILISIN"/>
</dbReference>
<accession>D1CEC3</accession>
<dbReference type="PROSITE" id="PS00138">
    <property type="entry name" value="SUBTILASE_SER"/>
    <property type="match status" value="1"/>
</dbReference>
<dbReference type="RefSeq" id="WP_012874314.1">
    <property type="nucleotide sequence ID" value="NC_013525.1"/>
</dbReference>
<evidence type="ECO:0000256" key="6">
    <source>
        <dbReference type="ARBA" id="ARBA00022825"/>
    </source>
</evidence>
<feature type="domain" description="Fervidolysin-like N-terminal prodomain" evidence="10">
    <location>
        <begin position="47"/>
        <end position="118"/>
    </location>
</feature>
<dbReference type="KEGG" id="ttr:Tter_0357"/>
<dbReference type="InterPro" id="IPR000209">
    <property type="entry name" value="Peptidase_S8/S53_dom"/>
</dbReference>
<feature type="active site" description="Charge relay system" evidence="7">
    <location>
        <position position="164"/>
    </location>
</feature>
<dbReference type="InterPro" id="IPR015500">
    <property type="entry name" value="Peptidase_S8_subtilisin-rel"/>
</dbReference>
<evidence type="ECO:0000256" key="7">
    <source>
        <dbReference type="PROSITE-ProRule" id="PRU01240"/>
    </source>
</evidence>
<dbReference type="GO" id="GO:0005576">
    <property type="term" value="C:extracellular region"/>
    <property type="evidence" value="ECO:0007669"/>
    <property type="project" value="UniProtKB-SubCell"/>
</dbReference>
<dbReference type="Pfam" id="PF13620">
    <property type="entry name" value="CarboxypepD_reg"/>
    <property type="match status" value="2"/>
</dbReference>
<evidence type="ECO:0000259" key="10">
    <source>
        <dbReference type="Pfam" id="PF22148"/>
    </source>
</evidence>
<keyword evidence="3" id="KW-0964">Secreted</keyword>
<evidence type="ECO:0000256" key="8">
    <source>
        <dbReference type="RuleBase" id="RU003355"/>
    </source>
</evidence>
<dbReference type="Proteomes" id="UP000000323">
    <property type="component" value="Chromosome 1"/>
</dbReference>
<evidence type="ECO:0000256" key="1">
    <source>
        <dbReference type="ARBA" id="ARBA00004613"/>
    </source>
</evidence>
<gene>
    <name evidence="11" type="ordered locus">Tter_0357</name>
</gene>
<dbReference type="Gene3D" id="2.60.40.1120">
    <property type="entry name" value="Carboxypeptidase-like, regulatory domain"/>
    <property type="match status" value="2"/>
</dbReference>
<dbReference type="InterPro" id="IPR034084">
    <property type="entry name" value="Thermitase-like_dom"/>
</dbReference>
<proteinExistence type="inferred from homology"/>
<dbReference type="PANTHER" id="PTHR43806:SF11">
    <property type="entry name" value="CEREVISIN-RELATED"/>
    <property type="match status" value="1"/>
</dbReference>
<dbReference type="SMR" id="D1CEC3"/>
<evidence type="ECO:0000313" key="11">
    <source>
        <dbReference type="EMBL" id="ACZ41279.1"/>
    </source>
</evidence>
<dbReference type="InterPro" id="IPR050131">
    <property type="entry name" value="Peptidase_S8_subtilisin-like"/>
</dbReference>
<evidence type="ECO:0000256" key="4">
    <source>
        <dbReference type="ARBA" id="ARBA00022670"/>
    </source>
</evidence>
<dbReference type="EMBL" id="CP001825">
    <property type="protein sequence ID" value="ACZ41279.1"/>
    <property type="molecule type" value="Genomic_DNA"/>
</dbReference>
<dbReference type="InterPro" id="IPR036852">
    <property type="entry name" value="Peptidase_S8/S53_dom_sf"/>
</dbReference>
<dbReference type="HOGENOM" id="CLU_011263_15_6_0"/>
<protein>
    <submittedName>
        <fullName evidence="11">Peptidase S8 and S53 subtilisin kexin sedolisin</fullName>
    </submittedName>
</protein>
<reference evidence="12" key="1">
    <citation type="journal article" date="2010" name="Stand. Genomic Sci.">
        <title>Complete genome sequence of 'Thermobaculum terrenum' type strain (YNP1).</title>
        <authorList>
            <person name="Kiss H."/>
            <person name="Cleland D."/>
            <person name="Lapidus A."/>
            <person name="Lucas S."/>
            <person name="Glavina Del Rio T."/>
            <person name="Nolan M."/>
            <person name="Tice H."/>
            <person name="Han C."/>
            <person name="Goodwin L."/>
            <person name="Pitluck S."/>
            <person name="Liolios K."/>
            <person name="Ivanova N."/>
            <person name="Mavromatis K."/>
            <person name="Ovchinnikova G."/>
            <person name="Pati A."/>
            <person name="Chen A."/>
            <person name="Palaniappan K."/>
            <person name="Land M."/>
            <person name="Hauser L."/>
            <person name="Chang Y."/>
            <person name="Jeffries C."/>
            <person name="Lu M."/>
            <person name="Brettin T."/>
            <person name="Detter J."/>
            <person name="Goker M."/>
            <person name="Tindall B."/>
            <person name="Beck B."/>
            <person name="McDermott T."/>
            <person name="Woyke T."/>
            <person name="Bristow J."/>
            <person name="Eisen J."/>
            <person name="Markowitz V."/>
            <person name="Hugenholtz P."/>
            <person name="Kyrpides N."/>
            <person name="Klenk H."/>
            <person name="Cheng J."/>
        </authorList>
    </citation>
    <scope>NUCLEOTIDE SEQUENCE [LARGE SCALE GENOMIC DNA]</scope>
    <source>
        <strain evidence="12">ATCC BAA-798 / YNP1</strain>
    </source>
</reference>
<dbReference type="InterPro" id="IPR022398">
    <property type="entry name" value="Peptidase_S8_His-AS"/>
</dbReference>
<dbReference type="Pfam" id="PF00082">
    <property type="entry name" value="Peptidase_S8"/>
    <property type="match status" value="1"/>
</dbReference>
<comment type="subcellular location">
    <subcellularLocation>
        <location evidence="1">Secreted</location>
    </subcellularLocation>
</comment>
<dbReference type="InterPro" id="IPR013784">
    <property type="entry name" value="Carb-bd-like_fold"/>
</dbReference>
<feature type="active site" description="Charge relay system" evidence="7">
    <location>
        <position position="197"/>
    </location>
</feature>
<comment type="similarity">
    <text evidence="2 7 8">Belongs to the peptidase S8 family.</text>
</comment>
<dbReference type="Gene3D" id="3.40.50.200">
    <property type="entry name" value="Peptidase S8/S53 domain"/>
    <property type="match status" value="1"/>
</dbReference>
<dbReference type="InterPro" id="IPR008969">
    <property type="entry name" value="CarboxyPept-like_regulatory"/>
</dbReference>
<evidence type="ECO:0000259" key="9">
    <source>
        <dbReference type="Pfam" id="PF00082"/>
    </source>
</evidence>
<feature type="domain" description="Peptidase S8/S53" evidence="9">
    <location>
        <begin position="156"/>
        <end position="397"/>
    </location>
</feature>
<dbReference type="PROSITE" id="PS51892">
    <property type="entry name" value="SUBTILASE"/>
    <property type="match status" value="1"/>
</dbReference>
<name>D1CEC3_THET1</name>
<sequence length="577" mass="61967">MVLSSSIRRLVIVVTTSLALFFLTISQSPGYAYAASRNSDLEPRVLTTGRILVKFRSGTDASKVLQAASIQSGIIVDRVNPLGVKVVRPRTVLAQSLGTLERLANHIEQNPSVIYAQPEVLLQPQDVIPNDPDYPRQWGLQRIRAPKAWEISTGSSTVKIGIVDSGIAMNHPELKDRYAGGYDFVQHDTYPQDTDGHGTHVAGIAAATGNNGIGIAGVGWRTKLLVARVLTAEGATDTDVAKGIIWVTDHGASVINISLGTYYDSDTLHQAIQYAQEKGVLVVAAAGNESTNIPLYPAAYPGVIGVAATNQDDRYASFSNYGSYVDISAPGVDIYSTYPGGYAYMSGTSMAAPFVTGAAAVIKAEFPWYSANQIWQRLKAGADDLGPKGLDTRYGYGRLNLYRSLAVPGTLIGRVRNAKTGNVLPGVRVQLYGTPRYTYTDSQGRFVFRNIRYGAGKLIFSKQGYAQGMRNIFIEPAATEYTGIRLAPLARLSGYVRSSSGTPLSNAVVSVTSQEGSDLQDTTDSYGRYFIKNVPIGIVRVTASLKDYTSVTKNVSTTMGTTTSVSFTLKPLLAPGN</sequence>
<evidence type="ECO:0000256" key="5">
    <source>
        <dbReference type="ARBA" id="ARBA00022801"/>
    </source>
</evidence>
<dbReference type="STRING" id="525904.Tter_0357"/>
<dbReference type="PROSITE" id="PS00136">
    <property type="entry name" value="SUBTILASE_ASP"/>
    <property type="match status" value="1"/>
</dbReference>
<dbReference type="CDD" id="cd07484">
    <property type="entry name" value="Peptidases_S8_Thermitase_like"/>
    <property type="match status" value="1"/>
</dbReference>